<dbReference type="InterPro" id="IPR006058">
    <property type="entry name" value="2Fe2S_fd_BS"/>
</dbReference>
<dbReference type="Gene3D" id="3.40.50.80">
    <property type="entry name" value="Nucleotide-binding domain of ferredoxin-NADP reductase (FNR) module"/>
    <property type="match status" value="1"/>
</dbReference>
<dbReference type="PROSITE" id="PS51085">
    <property type="entry name" value="2FE2S_FER_2"/>
    <property type="match status" value="1"/>
</dbReference>
<protein>
    <submittedName>
        <fullName evidence="10">Ferredoxin-NADP reductase</fullName>
    </submittedName>
</protein>
<dbReference type="Pfam" id="PF00970">
    <property type="entry name" value="FAD_binding_6"/>
    <property type="match status" value="1"/>
</dbReference>
<dbReference type="CDD" id="cd06185">
    <property type="entry name" value="PDR_like"/>
    <property type="match status" value="1"/>
</dbReference>
<evidence type="ECO:0000313" key="11">
    <source>
        <dbReference type="Proteomes" id="UP000186132"/>
    </source>
</evidence>
<proteinExistence type="predicted"/>
<comment type="cofactor">
    <cofactor evidence="1">
        <name>FAD</name>
        <dbReference type="ChEBI" id="CHEBI:57692"/>
    </cofactor>
</comment>
<dbReference type="Pfam" id="PF00111">
    <property type="entry name" value="Fer2"/>
    <property type="match status" value="1"/>
</dbReference>
<dbReference type="InterPro" id="IPR001433">
    <property type="entry name" value="OxRdtase_FAD/NAD-bd"/>
</dbReference>
<keyword evidence="4" id="KW-0479">Metal-binding</keyword>
<keyword evidence="2" id="KW-0285">Flavoprotein</keyword>
<dbReference type="InterPro" id="IPR012675">
    <property type="entry name" value="Beta-grasp_dom_sf"/>
</dbReference>
<evidence type="ECO:0000256" key="4">
    <source>
        <dbReference type="ARBA" id="ARBA00022723"/>
    </source>
</evidence>
<evidence type="ECO:0000256" key="7">
    <source>
        <dbReference type="ARBA" id="ARBA00023014"/>
    </source>
</evidence>
<dbReference type="InterPro" id="IPR017938">
    <property type="entry name" value="Riboflavin_synthase-like_b-brl"/>
</dbReference>
<dbReference type="GO" id="GO:0046872">
    <property type="term" value="F:metal ion binding"/>
    <property type="evidence" value="ECO:0007669"/>
    <property type="project" value="UniProtKB-KW"/>
</dbReference>
<dbReference type="Gene3D" id="2.40.30.10">
    <property type="entry name" value="Translation factors"/>
    <property type="match status" value="1"/>
</dbReference>
<reference evidence="11" key="1">
    <citation type="submission" date="2016-11" db="EMBL/GenBank/DDBJ databases">
        <authorList>
            <person name="Varghese N."/>
            <person name="Submissions S."/>
        </authorList>
    </citation>
    <scope>NUCLEOTIDE SEQUENCE [LARGE SCALE GENOMIC DNA]</scope>
    <source>
        <strain evidence="11">DSM 45627</strain>
    </source>
</reference>
<dbReference type="PANTHER" id="PTHR47354">
    <property type="entry name" value="NADH OXIDOREDUCTASE HCR"/>
    <property type="match status" value="1"/>
</dbReference>
<dbReference type="InterPro" id="IPR050415">
    <property type="entry name" value="MRET"/>
</dbReference>
<dbReference type="Gene3D" id="3.10.20.30">
    <property type="match status" value="1"/>
</dbReference>
<evidence type="ECO:0000256" key="6">
    <source>
        <dbReference type="ARBA" id="ARBA00023004"/>
    </source>
</evidence>
<evidence type="ECO:0000256" key="3">
    <source>
        <dbReference type="ARBA" id="ARBA00022714"/>
    </source>
</evidence>
<evidence type="ECO:0000256" key="2">
    <source>
        <dbReference type="ARBA" id="ARBA00022630"/>
    </source>
</evidence>
<dbReference type="PROSITE" id="PS00197">
    <property type="entry name" value="2FE2S_FER_1"/>
    <property type="match status" value="1"/>
</dbReference>
<dbReference type="Pfam" id="PF00175">
    <property type="entry name" value="NAD_binding_1"/>
    <property type="match status" value="1"/>
</dbReference>
<evidence type="ECO:0000256" key="5">
    <source>
        <dbReference type="ARBA" id="ARBA00023002"/>
    </source>
</evidence>
<keyword evidence="11" id="KW-1185">Reference proteome</keyword>
<dbReference type="SUPFAM" id="SSF54292">
    <property type="entry name" value="2Fe-2S ferredoxin-like"/>
    <property type="match status" value="1"/>
</dbReference>
<dbReference type="PANTHER" id="PTHR47354:SF1">
    <property type="entry name" value="CARNITINE MONOOXYGENASE REDUCTASE SUBUNIT"/>
    <property type="match status" value="1"/>
</dbReference>
<keyword evidence="5" id="KW-0560">Oxidoreductase</keyword>
<dbReference type="InterPro" id="IPR039261">
    <property type="entry name" value="FNR_nucleotide-bd"/>
</dbReference>
<dbReference type="AlphaFoldDB" id="A0A1M5PQF9"/>
<name>A0A1M5PQF9_9ACTN</name>
<dbReference type="EMBL" id="FQVU01000004">
    <property type="protein sequence ID" value="SHH03998.1"/>
    <property type="molecule type" value="Genomic_DNA"/>
</dbReference>
<dbReference type="STRING" id="1206085.SAMN05443575_3162"/>
<dbReference type="InterPro" id="IPR017927">
    <property type="entry name" value="FAD-bd_FR_type"/>
</dbReference>
<feature type="domain" description="2Fe-2S ferredoxin-type" evidence="8">
    <location>
        <begin position="234"/>
        <end position="319"/>
    </location>
</feature>
<evidence type="ECO:0000259" key="8">
    <source>
        <dbReference type="PROSITE" id="PS51085"/>
    </source>
</evidence>
<sequence length="319" mass="34309">MPESIDEQELRVLVTNRTEPSRDVVLLELARADGGALPAWTPGAHVDLVLRDDVVRQYSLCGEPADRARWRVAVLREADGRGGSLLAHALRPGDVVRARGPRNHFPLVEADRYVFVAGGIGVTPIVPMLREVIARGADWELVYGGRTRHSMAFRAELEALAPDRVTVYPQDEVGVIDLPRHLGEPTPGTVVYACGPGGLLEAVEASCAGWPAGALHTERFTPKDVGAPVRSDAFEVELRRSGLVVSVPPERTILDVVTDAGVDVLSSCTEGTCGSCETVVLDGAVDHRDSLLTPEEQTANETMMICVSRASCARLVLDL</sequence>
<dbReference type="OrthoDB" id="502624at2"/>
<dbReference type="Proteomes" id="UP000186132">
    <property type="component" value="Unassembled WGS sequence"/>
</dbReference>
<dbReference type="InterPro" id="IPR036010">
    <property type="entry name" value="2Fe-2S_ferredoxin-like_sf"/>
</dbReference>
<feature type="domain" description="FAD-binding FR-type" evidence="9">
    <location>
        <begin position="5"/>
        <end position="108"/>
    </location>
</feature>
<dbReference type="InterPro" id="IPR008333">
    <property type="entry name" value="Cbr1-like_FAD-bd_dom"/>
</dbReference>
<dbReference type="RefSeq" id="WP_073391369.1">
    <property type="nucleotide sequence ID" value="NZ_FQVU01000004.1"/>
</dbReference>
<dbReference type="PRINTS" id="PR00409">
    <property type="entry name" value="PHDIOXRDTASE"/>
</dbReference>
<dbReference type="SUPFAM" id="SSF63380">
    <property type="entry name" value="Riboflavin synthase domain-like"/>
    <property type="match status" value="1"/>
</dbReference>
<dbReference type="GO" id="GO:0051537">
    <property type="term" value="F:2 iron, 2 sulfur cluster binding"/>
    <property type="evidence" value="ECO:0007669"/>
    <property type="project" value="UniProtKB-KW"/>
</dbReference>
<evidence type="ECO:0000313" key="10">
    <source>
        <dbReference type="EMBL" id="SHH03998.1"/>
    </source>
</evidence>
<accession>A0A1M5PQF9</accession>
<gene>
    <name evidence="10" type="ORF">SAMN05443575_3162</name>
</gene>
<dbReference type="PROSITE" id="PS51384">
    <property type="entry name" value="FAD_FR"/>
    <property type="match status" value="1"/>
</dbReference>
<keyword evidence="3" id="KW-0001">2Fe-2S</keyword>
<evidence type="ECO:0000259" key="9">
    <source>
        <dbReference type="PROSITE" id="PS51384"/>
    </source>
</evidence>
<keyword evidence="6" id="KW-0408">Iron</keyword>
<dbReference type="SUPFAM" id="SSF52343">
    <property type="entry name" value="Ferredoxin reductase-like, C-terminal NADP-linked domain"/>
    <property type="match status" value="1"/>
</dbReference>
<dbReference type="CDD" id="cd00207">
    <property type="entry name" value="fer2"/>
    <property type="match status" value="1"/>
</dbReference>
<organism evidence="10 11">
    <name type="scientific">Jatrophihabitans endophyticus</name>
    <dbReference type="NCBI Taxonomy" id="1206085"/>
    <lineage>
        <taxon>Bacteria</taxon>
        <taxon>Bacillati</taxon>
        <taxon>Actinomycetota</taxon>
        <taxon>Actinomycetes</taxon>
        <taxon>Jatrophihabitantales</taxon>
        <taxon>Jatrophihabitantaceae</taxon>
        <taxon>Jatrophihabitans</taxon>
    </lineage>
</organism>
<keyword evidence="7" id="KW-0411">Iron-sulfur</keyword>
<dbReference type="GO" id="GO:0016491">
    <property type="term" value="F:oxidoreductase activity"/>
    <property type="evidence" value="ECO:0007669"/>
    <property type="project" value="UniProtKB-KW"/>
</dbReference>
<dbReference type="InterPro" id="IPR001041">
    <property type="entry name" value="2Fe-2S_ferredoxin-type"/>
</dbReference>
<evidence type="ECO:0000256" key="1">
    <source>
        <dbReference type="ARBA" id="ARBA00001974"/>
    </source>
</evidence>